<evidence type="ECO:0000313" key="1">
    <source>
        <dbReference type="EMBL" id="KEQ10757.1"/>
    </source>
</evidence>
<keyword evidence="2" id="KW-1185">Reference proteome</keyword>
<gene>
    <name evidence="1" type="ORF">GV68_00265</name>
</gene>
<comment type="caution">
    <text evidence="1">The sequence shown here is derived from an EMBL/GenBank/DDBJ whole genome shotgun (WGS) entry which is preliminary data.</text>
</comment>
<dbReference type="Proteomes" id="UP000052167">
    <property type="component" value="Unassembled WGS sequence"/>
</dbReference>
<dbReference type="EMBL" id="JOKJ01000001">
    <property type="protein sequence ID" value="KEQ10757.1"/>
    <property type="molecule type" value="Genomic_DNA"/>
</dbReference>
<dbReference type="AlphaFoldDB" id="A0A922TCD6"/>
<protein>
    <submittedName>
        <fullName evidence="1">Uncharacterized protein</fullName>
    </submittedName>
</protein>
<accession>A0A922TCD6</accession>
<reference evidence="1 2" key="1">
    <citation type="submission" date="2014-06" db="EMBL/GenBank/DDBJ databases">
        <title>Rhizobium pelagicum/R2-400B4.</title>
        <authorList>
            <person name="Kimes N.E."/>
            <person name="Lopez-Perez M."/>
        </authorList>
    </citation>
    <scope>NUCLEOTIDE SEQUENCE [LARGE SCALE GENOMIC DNA]</scope>
    <source>
        <strain evidence="1 2">R2-400B4</strain>
    </source>
</reference>
<proteinExistence type="predicted"/>
<dbReference type="RefSeq" id="WP_029617344.1">
    <property type="nucleotide sequence ID" value="NZ_CAJXID010000024.1"/>
</dbReference>
<organism evidence="1 2">
    <name type="scientific">Pseudorhizobium pelagicum</name>
    <dbReference type="NCBI Taxonomy" id="1509405"/>
    <lineage>
        <taxon>Bacteria</taxon>
        <taxon>Pseudomonadati</taxon>
        <taxon>Pseudomonadota</taxon>
        <taxon>Alphaproteobacteria</taxon>
        <taxon>Hyphomicrobiales</taxon>
        <taxon>Rhizobiaceae</taxon>
        <taxon>Rhizobium/Agrobacterium group</taxon>
        <taxon>Pseudorhizobium</taxon>
    </lineage>
</organism>
<sequence>MTASIARYLKDFGEAPPPPPILADDVGGFDFGGDLDFPEVPVEVPVDIDAERTEAHAQGYEAGTAEAQRAWHEERDQLLKAHADELAATKALHEHEISTLVEKKMSEAALLIAEAVSDQTAKVLAPVVEQVLIAKAVADLAELLRAAILEGEVAVVTLRGPLNLFEKLTAALGENHATLLRHIEANDLDISAEIGDSAIVTRLSAWAARLREVLA</sequence>
<dbReference type="OrthoDB" id="8276977at2"/>
<name>A0A922TCD6_9HYPH</name>
<evidence type="ECO:0000313" key="2">
    <source>
        <dbReference type="Proteomes" id="UP000052167"/>
    </source>
</evidence>